<reference evidence="3 4" key="1">
    <citation type="submission" date="2016-11" db="EMBL/GenBank/DDBJ databases">
        <authorList>
            <person name="Jaros S."/>
            <person name="Januszkiewicz K."/>
            <person name="Wedrychowicz H."/>
        </authorList>
    </citation>
    <scope>NUCLEOTIDE SEQUENCE [LARGE SCALE GENOMIC DNA]</scope>
    <source>
        <strain evidence="3 4">DSM 24574</strain>
    </source>
</reference>
<dbReference type="AlphaFoldDB" id="A0A1M5JXK5"/>
<proteinExistence type="inferred from homology"/>
<organism evidence="3 4">
    <name type="scientific">Chryseolinea serpens</name>
    <dbReference type="NCBI Taxonomy" id="947013"/>
    <lineage>
        <taxon>Bacteria</taxon>
        <taxon>Pseudomonadati</taxon>
        <taxon>Bacteroidota</taxon>
        <taxon>Cytophagia</taxon>
        <taxon>Cytophagales</taxon>
        <taxon>Fulvivirgaceae</taxon>
        <taxon>Chryseolinea</taxon>
    </lineage>
</organism>
<feature type="domain" description="Amine oxidase" evidence="2">
    <location>
        <begin position="45"/>
        <end position="481"/>
    </location>
</feature>
<evidence type="ECO:0000259" key="2">
    <source>
        <dbReference type="Pfam" id="PF01593"/>
    </source>
</evidence>
<accession>A0A1M5JXK5</accession>
<evidence type="ECO:0000256" key="1">
    <source>
        <dbReference type="ARBA" id="ARBA00005995"/>
    </source>
</evidence>
<dbReference type="Pfam" id="PF01593">
    <property type="entry name" value="Amino_oxidase"/>
    <property type="match status" value="1"/>
</dbReference>
<dbReference type="PANTHER" id="PTHR43563:SF1">
    <property type="entry name" value="AMINE OXIDASE [FLAVIN-CONTAINING] B"/>
    <property type="match status" value="1"/>
</dbReference>
<gene>
    <name evidence="3" type="ORF">SAMN04488109_0339</name>
</gene>
<dbReference type="InterPro" id="IPR036188">
    <property type="entry name" value="FAD/NAD-bd_sf"/>
</dbReference>
<evidence type="ECO:0000313" key="4">
    <source>
        <dbReference type="Proteomes" id="UP000184212"/>
    </source>
</evidence>
<name>A0A1M5JXK5_9BACT</name>
<dbReference type="InterPro" id="IPR002937">
    <property type="entry name" value="Amino_oxidase"/>
</dbReference>
<dbReference type="STRING" id="947013.SAMN04488109_0339"/>
<dbReference type="InterPro" id="IPR050703">
    <property type="entry name" value="Flavin_MAO"/>
</dbReference>
<keyword evidence="4" id="KW-1185">Reference proteome</keyword>
<dbReference type="Gene3D" id="3.50.50.60">
    <property type="entry name" value="FAD/NAD(P)-binding domain"/>
    <property type="match status" value="1"/>
</dbReference>
<dbReference type="Proteomes" id="UP000184212">
    <property type="component" value="Unassembled WGS sequence"/>
</dbReference>
<protein>
    <submittedName>
        <fullName evidence="3">Monoamine oxidase</fullName>
    </submittedName>
</protein>
<dbReference type="EMBL" id="FQWQ01000001">
    <property type="protein sequence ID" value="SHG45286.1"/>
    <property type="molecule type" value="Genomic_DNA"/>
</dbReference>
<sequence>MAGAGSMVLNDATARALDGAGKTEKQPIDHAGGAKKKVIIGGGGISGLCCAYELMKAGHEVVVLEASGRFGGSVLTVHDGLADGLYADFGAENFTKPGYKNYWKYVDEFKLTALPYLHRKDRLTRIDGKWYTEEQQLEALLVKAKELGGFSKREVKYLSSTSPSHIESKLQSLYLQPYFEKFKDEYQPFGIGLDPLEKISIQDIYKKEGASAAALSLLGDGDSSALYAIWQAYIMRKREYDLDYELYRLKGGNQVLTNEFGKRLGTRVKLDCQIQEIEHGESGVTIKYREFGEEKTISGDYFASCLRPTALRNIPFKPELPPEKRFVFDNIAFEKTTRIVFQARSAFWRNDGPGINLTFNHPSLRTIWQVADEVETDRVSLMAKAPGGTNPMRTLEAFKELYPGNKSSITIEQTLVKDWSAGPFSAGCERVGYSALGSLSQFWPHVITPHGRIHFAGGHADNRSWGMEAATNSANRVAQEINNA</sequence>
<dbReference type="SUPFAM" id="SSF51905">
    <property type="entry name" value="FAD/NAD(P)-binding domain"/>
    <property type="match status" value="1"/>
</dbReference>
<comment type="similarity">
    <text evidence="1">Belongs to the flavin monoamine oxidase family.</text>
</comment>
<evidence type="ECO:0000313" key="3">
    <source>
        <dbReference type="EMBL" id="SHG45286.1"/>
    </source>
</evidence>
<dbReference type="PANTHER" id="PTHR43563">
    <property type="entry name" value="AMINE OXIDASE"/>
    <property type="match status" value="1"/>
</dbReference>
<dbReference type="GO" id="GO:0016491">
    <property type="term" value="F:oxidoreductase activity"/>
    <property type="evidence" value="ECO:0007669"/>
    <property type="project" value="InterPro"/>
</dbReference>